<keyword evidence="2 3" id="KW-0808">Transferase</keyword>
<dbReference type="CDD" id="cd03789">
    <property type="entry name" value="GT9_LPS_heptosyltransferase"/>
    <property type="match status" value="1"/>
</dbReference>
<dbReference type="GO" id="GO:0005829">
    <property type="term" value="C:cytosol"/>
    <property type="evidence" value="ECO:0007669"/>
    <property type="project" value="TreeGrafter"/>
</dbReference>
<name>A0A7J9NJC2_METMI</name>
<proteinExistence type="predicted"/>
<comment type="caution">
    <text evidence="3">The sequence shown here is derived from an EMBL/GenBank/DDBJ whole genome shotgun (WGS) entry which is preliminary data.</text>
</comment>
<dbReference type="PANTHER" id="PTHR30160">
    <property type="entry name" value="TETRAACYLDISACCHARIDE 4'-KINASE-RELATED"/>
    <property type="match status" value="1"/>
</dbReference>
<accession>A0A7J9NJC2</accession>
<sequence>MKDVIFKIVNKSINLFKKTLFWRKGEFNCQPQKILIVTEYLGDTIVSSLLINNLKHNFPESEISLQCRPESCEIAKFIDSVSNVYGINIPIGLKNGVKSDRIFKILKYILANFNKNDVIINVGGAKYTPMLLLMGNYLVEFTWKHGIIPDTLADKKILRKNGENICESQNTLLLQLGLKTYFKKPEIKIPKKYIEMVKHKLNFVEFNKNIVIVVHPISASIYRNWPYAYWNTLISEIIKDFPEVKILIGGSKNDYPAISKYIKCDNKNTFNIAGSLPLLEYFTVIKMSSLLITVDTSAAHAGAAMNKEMIAIYSGNHAGDWDPFTENKILFRDTSCKKYPCHLLDTGLKGPGNCPYGYPSKCMCAIPPETVYPQIKKILNFNK</sequence>
<evidence type="ECO:0000256" key="2">
    <source>
        <dbReference type="ARBA" id="ARBA00022679"/>
    </source>
</evidence>
<dbReference type="Gene3D" id="3.40.50.2000">
    <property type="entry name" value="Glycogen Phosphorylase B"/>
    <property type="match status" value="2"/>
</dbReference>
<gene>
    <name evidence="3" type="ORF">HNP87_001299</name>
</gene>
<dbReference type="InterPro" id="IPR002201">
    <property type="entry name" value="Glyco_trans_9"/>
</dbReference>
<dbReference type="AlphaFoldDB" id="A0A7J9NJC2"/>
<dbReference type="EC" id="2.4.-.-" evidence="3"/>
<dbReference type="EMBL" id="JACDUI010000002">
    <property type="protein sequence ID" value="MBA2840767.1"/>
    <property type="molecule type" value="Genomic_DNA"/>
</dbReference>
<protein>
    <submittedName>
        <fullName evidence="3">Heptosyltransferase-3</fullName>
        <ecNumber evidence="3">2.4.-.-</ecNumber>
    </submittedName>
</protein>
<reference evidence="3 4" key="1">
    <citation type="submission" date="2020-07" db="EMBL/GenBank/DDBJ databases">
        <title>Genomic Encyclopedia of Type Strains, Phase IV (KMG-V): Genome sequencing to study the core and pangenomes of soil and plant-associated prokaryotes.</title>
        <authorList>
            <person name="Whitman W."/>
        </authorList>
    </citation>
    <scope>NUCLEOTIDE SEQUENCE [LARGE SCALE GENOMIC DNA]</scope>
    <source>
        <strain evidence="3 4">A4</strain>
    </source>
</reference>
<dbReference type="Pfam" id="PF01075">
    <property type="entry name" value="Glyco_transf_9"/>
    <property type="match status" value="1"/>
</dbReference>
<dbReference type="RefSeq" id="WP_181488512.1">
    <property type="nucleotide sequence ID" value="NZ_JACDUI010000002.1"/>
</dbReference>
<dbReference type="InterPro" id="IPR051199">
    <property type="entry name" value="LPS_LOS_Heptosyltrfase"/>
</dbReference>
<evidence type="ECO:0000256" key="1">
    <source>
        <dbReference type="ARBA" id="ARBA00022676"/>
    </source>
</evidence>
<dbReference type="Proteomes" id="UP000563838">
    <property type="component" value="Unassembled WGS sequence"/>
</dbReference>
<dbReference type="SUPFAM" id="SSF53756">
    <property type="entry name" value="UDP-Glycosyltransferase/glycogen phosphorylase"/>
    <property type="match status" value="1"/>
</dbReference>
<evidence type="ECO:0000313" key="4">
    <source>
        <dbReference type="Proteomes" id="UP000563838"/>
    </source>
</evidence>
<evidence type="ECO:0000313" key="3">
    <source>
        <dbReference type="EMBL" id="MBA2840767.1"/>
    </source>
</evidence>
<keyword evidence="1 3" id="KW-0328">Glycosyltransferase</keyword>
<dbReference type="GO" id="GO:0008713">
    <property type="term" value="F:ADP-heptose-lipopolysaccharide heptosyltransferase activity"/>
    <property type="evidence" value="ECO:0007669"/>
    <property type="project" value="TreeGrafter"/>
</dbReference>
<dbReference type="PANTHER" id="PTHR30160:SF1">
    <property type="entry name" value="LIPOPOLYSACCHARIDE 1,2-N-ACETYLGLUCOSAMINETRANSFERASE-RELATED"/>
    <property type="match status" value="1"/>
</dbReference>
<organism evidence="3 4">
    <name type="scientific">Methanococcus maripaludis</name>
    <name type="common">Methanococcus deltae</name>
    <dbReference type="NCBI Taxonomy" id="39152"/>
    <lineage>
        <taxon>Archaea</taxon>
        <taxon>Methanobacteriati</taxon>
        <taxon>Methanobacteriota</taxon>
        <taxon>Methanomada group</taxon>
        <taxon>Methanococci</taxon>
        <taxon>Methanococcales</taxon>
        <taxon>Methanococcaceae</taxon>
        <taxon>Methanococcus</taxon>
    </lineage>
</organism>